<dbReference type="GO" id="GO:0005829">
    <property type="term" value="C:cytosol"/>
    <property type="evidence" value="ECO:0007669"/>
    <property type="project" value="TreeGrafter"/>
</dbReference>
<organism evidence="5 6">
    <name type="scientific">Herbaspirillum rubrisubalbicans Os34</name>
    <dbReference type="NCBI Taxonomy" id="1235827"/>
    <lineage>
        <taxon>Bacteria</taxon>
        <taxon>Pseudomonadati</taxon>
        <taxon>Pseudomonadota</taxon>
        <taxon>Betaproteobacteria</taxon>
        <taxon>Burkholderiales</taxon>
        <taxon>Oxalobacteraceae</taxon>
        <taxon>Herbaspirillum</taxon>
    </lineage>
</organism>
<proteinExistence type="predicted"/>
<dbReference type="InterPro" id="IPR018062">
    <property type="entry name" value="HTH_AraC-typ_CS"/>
</dbReference>
<dbReference type="Proteomes" id="UP000501648">
    <property type="component" value="Chromosome"/>
</dbReference>
<dbReference type="GO" id="GO:0003700">
    <property type="term" value="F:DNA-binding transcription factor activity"/>
    <property type="evidence" value="ECO:0007669"/>
    <property type="project" value="InterPro"/>
</dbReference>
<reference evidence="5 6" key="1">
    <citation type="journal article" date="2012" name="J. Bacteriol.">
        <title>Genome sequence of the pathogenic Herbaspirillum seropedicae strain Os34, isolated from rice roots.</title>
        <authorList>
            <person name="Ye W."/>
            <person name="Ye S."/>
            <person name="Liu J."/>
            <person name="Chang S."/>
            <person name="Chen M."/>
            <person name="Zhu B."/>
            <person name="Guo L."/>
            <person name="An Q."/>
        </authorList>
    </citation>
    <scope>NUCLEOTIDE SEQUENCE [LARGE SCALE GENOMIC DNA]</scope>
    <source>
        <strain evidence="5 6">Os34</strain>
    </source>
</reference>
<dbReference type="AlphaFoldDB" id="A0A6M3ZWH9"/>
<keyword evidence="1" id="KW-0805">Transcription regulation</keyword>
<dbReference type="EMBL" id="CP008956">
    <property type="protein sequence ID" value="QJQ02968.1"/>
    <property type="molecule type" value="Genomic_DNA"/>
</dbReference>
<dbReference type="PROSITE" id="PS00041">
    <property type="entry name" value="HTH_ARAC_FAMILY_1"/>
    <property type="match status" value="1"/>
</dbReference>
<dbReference type="PANTHER" id="PTHR47894">
    <property type="entry name" value="HTH-TYPE TRANSCRIPTIONAL REGULATOR GADX"/>
    <property type="match status" value="1"/>
</dbReference>
<keyword evidence="2" id="KW-0238">DNA-binding</keyword>
<dbReference type="InterPro" id="IPR032687">
    <property type="entry name" value="AraC-type_N"/>
</dbReference>
<dbReference type="PANTHER" id="PTHR47894:SF1">
    <property type="entry name" value="HTH-TYPE TRANSCRIPTIONAL REGULATOR VQSM"/>
    <property type="match status" value="1"/>
</dbReference>
<accession>A0A6M3ZWH9</accession>
<dbReference type="InterPro" id="IPR018060">
    <property type="entry name" value="HTH_AraC"/>
</dbReference>
<protein>
    <submittedName>
        <fullName evidence="5">AraC family transcriptional regulator</fullName>
    </submittedName>
</protein>
<evidence type="ECO:0000259" key="4">
    <source>
        <dbReference type="PROSITE" id="PS01124"/>
    </source>
</evidence>
<evidence type="ECO:0000313" key="6">
    <source>
        <dbReference type="Proteomes" id="UP000501648"/>
    </source>
</evidence>
<evidence type="ECO:0000256" key="1">
    <source>
        <dbReference type="ARBA" id="ARBA00023015"/>
    </source>
</evidence>
<name>A0A6M3ZWH9_9BURK</name>
<sequence>MTGTRLLVDFGVGQSMSEQECLQESGLHLEDLRNPRHVVTAEQELRVIRNLLRKLQGQIPHLGIEVGLRYHYTTFGILGFNLATCASARQALETVVSKYFNLTFAFTTFRVNESDTETEVIIDASDVPHDVRRFVIERDVAALIAVQRELSADRESARRVCFAFDEGQQAGHYAQALGVATVFNQRHNRVCFDRQRLLAPLAQANELIRCSTDEQCGQLRTQYQNGISVAAKVKERLSENLELDMEQCARAMFMTTRTLRRQLDEEATSFKLIKDRLRLELARQYLVEQSLSVENTALRLGYQSSSAFVAAFRRMTQQTPLEFRKHQQADTLEK</sequence>
<dbReference type="SMART" id="SM00342">
    <property type="entry name" value="HTH_ARAC"/>
    <property type="match status" value="1"/>
</dbReference>
<dbReference type="GO" id="GO:0000976">
    <property type="term" value="F:transcription cis-regulatory region binding"/>
    <property type="evidence" value="ECO:0007669"/>
    <property type="project" value="TreeGrafter"/>
</dbReference>
<evidence type="ECO:0000256" key="3">
    <source>
        <dbReference type="ARBA" id="ARBA00023163"/>
    </source>
</evidence>
<dbReference type="Pfam" id="PF12625">
    <property type="entry name" value="Arabinose_bd"/>
    <property type="match status" value="1"/>
</dbReference>
<dbReference type="SUPFAM" id="SSF46689">
    <property type="entry name" value="Homeodomain-like"/>
    <property type="match status" value="1"/>
</dbReference>
<evidence type="ECO:0000256" key="2">
    <source>
        <dbReference type="ARBA" id="ARBA00023125"/>
    </source>
</evidence>
<dbReference type="Gene3D" id="1.10.10.60">
    <property type="entry name" value="Homeodomain-like"/>
    <property type="match status" value="1"/>
</dbReference>
<dbReference type="InterPro" id="IPR009057">
    <property type="entry name" value="Homeodomain-like_sf"/>
</dbReference>
<dbReference type="Pfam" id="PF12833">
    <property type="entry name" value="HTH_18"/>
    <property type="match status" value="1"/>
</dbReference>
<keyword evidence="3" id="KW-0804">Transcription</keyword>
<dbReference type="PROSITE" id="PS01124">
    <property type="entry name" value="HTH_ARAC_FAMILY_2"/>
    <property type="match status" value="1"/>
</dbReference>
<gene>
    <name evidence="5" type="ORF">C798_22895</name>
</gene>
<evidence type="ECO:0000313" key="5">
    <source>
        <dbReference type="EMBL" id="QJQ02968.1"/>
    </source>
</evidence>
<feature type="domain" description="HTH araC/xylS-type" evidence="4">
    <location>
        <begin position="227"/>
        <end position="326"/>
    </location>
</feature>